<evidence type="ECO:0000313" key="3">
    <source>
        <dbReference type="EMBL" id="MDK2126964.1"/>
    </source>
</evidence>
<evidence type="ECO:0000256" key="1">
    <source>
        <dbReference type="SAM" id="SignalP"/>
    </source>
</evidence>
<proteinExistence type="predicted"/>
<keyword evidence="4" id="KW-1185">Reference proteome</keyword>
<organism evidence="3 4">
    <name type="scientific">Parachitinimonas caeni</name>
    <dbReference type="NCBI Taxonomy" id="3031301"/>
    <lineage>
        <taxon>Bacteria</taxon>
        <taxon>Pseudomonadati</taxon>
        <taxon>Pseudomonadota</taxon>
        <taxon>Betaproteobacteria</taxon>
        <taxon>Neisseriales</taxon>
        <taxon>Chitinibacteraceae</taxon>
        <taxon>Parachitinimonas</taxon>
    </lineage>
</organism>
<evidence type="ECO:0000313" key="4">
    <source>
        <dbReference type="Proteomes" id="UP001172778"/>
    </source>
</evidence>
<dbReference type="RefSeq" id="WP_284103287.1">
    <property type="nucleotide sequence ID" value="NZ_JARRAF010000076.1"/>
</dbReference>
<dbReference type="InterPro" id="IPR027826">
    <property type="entry name" value="DUF4431"/>
</dbReference>
<dbReference type="EMBL" id="JARRAF010000076">
    <property type="protein sequence ID" value="MDK2126964.1"/>
    <property type="molecule type" value="Genomic_DNA"/>
</dbReference>
<name>A0ABT7E3R3_9NEIS</name>
<sequence length="137" mass="15189">MSLSRANYLMSCALVLTSFANAECLKYEPEVVTLSGKLVRKTFPGLPNFESIRNGDDPETGFYLVVRNPICTVSDQSEPGSTPMTGVSLVQLLLRQKEYQELRPLLGKSVKIKGTLFSAYTAHHHAPILLNFLTVEK</sequence>
<dbReference type="Pfam" id="PF14485">
    <property type="entry name" value="DUF4431"/>
    <property type="match status" value="1"/>
</dbReference>
<reference evidence="3" key="1">
    <citation type="submission" date="2023-03" db="EMBL/GenBank/DDBJ databases">
        <title>Chitinimonas shenzhenensis gen. nov., sp. nov., a novel member of family Burkholderiaceae isolated from activated sludge collected in Shen Zhen, China.</title>
        <authorList>
            <person name="Wang X."/>
        </authorList>
    </citation>
    <scope>NUCLEOTIDE SEQUENCE</scope>
    <source>
        <strain evidence="3">DQS-5</strain>
    </source>
</reference>
<gene>
    <name evidence="3" type="ORF">PZA18_23240</name>
</gene>
<comment type="caution">
    <text evidence="3">The sequence shown here is derived from an EMBL/GenBank/DDBJ whole genome shotgun (WGS) entry which is preliminary data.</text>
</comment>
<keyword evidence="1" id="KW-0732">Signal</keyword>
<feature type="signal peptide" evidence="1">
    <location>
        <begin position="1"/>
        <end position="22"/>
    </location>
</feature>
<dbReference type="Proteomes" id="UP001172778">
    <property type="component" value="Unassembled WGS sequence"/>
</dbReference>
<accession>A0ABT7E3R3</accession>
<feature type="domain" description="DUF4431" evidence="2">
    <location>
        <begin position="90"/>
        <end position="130"/>
    </location>
</feature>
<evidence type="ECO:0000259" key="2">
    <source>
        <dbReference type="Pfam" id="PF14485"/>
    </source>
</evidence>
<feature type="chain" id="PRO_5047256479" evidence="1">
    <location>
        <begin position="23"/>
        <end position="137"/>
    </location>
</feature>
<protein>
    <submittedName>
        <fullName evidence="3">DUF4431 domain-containing protein</fullName>
    </submittedName>
</protein>